<dbReference type="BioCyc" id="FPRA718252:G1375-1999-MONOMER"/>
<keyword evidence="2" id="KW-1185">Reference proteome</keyword>
<reference evidence="1 2" key="2">
    <citation type="submission" date="2010-03" db="EMBL/GenBank/DDBJ databases">
        <authorList>
            <person name="Pajon A."/>
        </authorList>
    </citation>
    <scope>NUCLEOTIDE SEQUENCE [LARGE SCALE GENOMIC DNA]</scope>
    <source>
        <strain evidence="2">L2-6</strain>
    </source>
</reference>
<organism evidence="1 2">
    <name type="scientific">Faecalibacterium prausnitzii L2-6</name>
    <dbReference type="NCBI Taxonomy" id="718252"/>
    <lineage>
        <taxon>Bacteria</taxon>
        <taxon>Bacillati</taxon>
        <taxon>Bacillota</taxon>
        <taxon>Clostridia</taxon>
        <taxon>Eubacteriales</taxon>
        <taxon>Oscillospiraceae</taxon>
        <taxon>Faecalibacterium</taxon>
    </lineage>
</organism>
<dbReference type="AlphaFoldDB" id="D4K090"/>
<dbReference type="KEGG" id="fpr:FP2_23590"/>
<accession>D4K090</accession>
<dbReference type="HOGENOM" id="CLU_2422575_0_0_9"/>
<dbReference type="STRING" id="718252.FP2_23590"/>
<proteinExistence type="predicted"/>
<reference evidence="1 2" key="1">
    <citation type="submission" date="2010-03" db="EMBL/GenBank/DDBJ databases">
        <title>The genome sequence of Faecalibacterium prausnitzii L2/6.</title>
        <authorList>
            <consortium name="metaHIT consortium -- http://www.metahit.eu/"/>
            <person name="Pajon A."/>
            <person name="Turner K."/>
            <person name="Parkhill J."/>
            <person name="Duncan S."/>
            <person name="Flint H."/>
        </authorList>
    </citation>
    <scope>NUCLEOTIDE SEQUENCE [LARGE SCALE GENOMIC DNA]</scope>
    <source>
        <strain evidence="2">L2-6</strain>
    </source>
</reference>
<dbReference type="EMBL" id="FP929045">
    <property type="protein sequence ID" value="CBK99689.1"/>
    <property type="molecule type" value="Genomic_DNA"/>
</dbReference>
<gene>
    <name evidence="1" type="ORF">FP2_23590</name>
</gene>
<sequence length="91" mass="9869">MRFVIFLFAQFNAETLCPPVLDACAYSFQYSKHRHTAQGRNTASGVPAFSDRLFGKRKPRKLSLKLSSAAGIISHSANALPMAGQPKAMAA</sequence>
<name>D4K090_9FIRM</name>
<dbReference type="Proteomes" id="UP000008804">
    <property type="component" value="Chromosome"/>
</dbReference>
<evidence type="ECO:0000313" key="2">
    <source>
        <dbReference type="Proteomes" id="UP000008804"/>
    </source>
</evidence>
<protein>
    <submittedName>
        <fullName evidence="1">Uncharacterized protein</fullName>
    </submittedName>
</protein>
<evidence type="ECO:0000313" key="1">
    <source>
        <dbReference type="EMBL" id="CBK99689.1"/>
    </source>
</evidence>